<keyword evidence="2" id="KW-0489">Methyltransferase</keyword>
<evidence type="ECO:0000259" key="1">
    <source>
        <dbReference type="Pfam" id="PF13649"/>
    </source>
</evidence>
<accession>A0A1W1VAG7</accession>
<keyword evidence="2" id="KW-0808">Transferase</keyword>
<dbReference type="GO" id="GO:0032259">
    <property type="term" value="P:methylation"/>
    <property type="evidence" value="ECO:0007669"/>
    <property type="project" value="UniProtKB-KW"/>
</dbReference>
<dbReference type="RefSeq" id="WP_084663289.1">
    <property type="nucleotide sequence ID" value="NZ_LT838272.1"/>
</dbReference>
<dbReference type="AlphaFoldDB" id="A0A1W1VAG7"/>
<dbReference type="InterPro" id="IPR050723">
    <property type="entry name" value="CFA/CMAS"/>
</dbReference>
<gene>
    <name evidence="2" type="ORF">SAMN00808754_0262</name>
</gene>
<feature type="domain" description="Methyltransferase" evidence="1">
    <location>
        <begin position="81"/>
        <end position="180"/>
    </location>
</feature>
<dbReference type="SUPFAM" id="SSF53335">
    <property type="entry name" value="S-adenosyl-L-methionine-dependent methyltransferases"/>
    <property type="match status" value="1"/>
</dbReference>
<dbReference type="Proteomes" id="UP000192569">
    <property type="component" value="Chromosome I"/>
</dbReference>
<dbReference type="OrthoDB" id="9791837at2"/>
<dbReference type="Gene3D" id="3.40.50.150">
    <property type="entry name" value="Vaccinia Virus protein VP39"/>
    <property type="match status" value="1"/>
</dbReference>
<proteinExistence type="predicted"/>
<name>A0A1W1VAG7_9FIRM</name>
<evidence type="ECO:0000313" key="2">
    <source>
        <dbReference type="EMBL" id="SMB90200.1"/>
    </source>
</evidence>
<protein>
    <submittedName>
        <fullName evidence="2">Methyltransferase, FkbM family</fullName>
    </submittedName>
</protein>
<dbReference type="InterPro" id="IPR029063">
    <property type="entry name" value="SAM-dependent_MTases_sf"/>
</dbReference>
<dbReference type="STRING" id="698762.SAMN00808754_0262"/>
<dbReference type="InterPro" id="IPR041698">
    <property type="entry name" value="Methyltransf_25"/>
</dbReference>
<sequence>MGDLIHIDLFGDSLFWERMWQEARAKSLYGRRRPGRDREEYWNRRAASFASHSQSREAQQRVANVLHFLGHHDGLDREAEVLDIGCGPGAYALVLARRVKRVVALDPSPEMLSILKSRMQAEGLSNIEPVQLTWEEVDLDRLGWRRRFQVVLALMSPGVHDPATLRKMIEACHGVCLLGGHVRQEEEARRVLWHKLIGGEMPPVPPEVFYIFHLLYSWGYLPSLQLERRPILREIEVEEAIQELENFFYPYIELNHTSRKVIVDYVLSHAVEGRYIQKREFIAAYLCWNVNEVRE</sequence>
<evidence type="ECO:0000313" key="3">
    <source>
        <dbReference type="Proteomes" id="UP000192569"/>
    </source>
</evidence>
<keyword evidence="3" id="KW-1185">Reference proteome</keyword>
<reference evidence="2 3" key="1">
    <citation type="submission" date="2017-04" db="EMBL/GenBank/DDBJ databases">
        <authorList>
            <person name="Afonso C.L."/>
            <person name="Miller P.J."/>
            <person name="Scott M.A."/>
            <person name="Spackman E."/>
            <person name="Goraichik I."/>
            <person name="Dimitrov K.M."/>
            <person name="Suarez D.L."/>
            <person name="Swayne D.E."/>
        </authorList>
    </citation>
    <scope>NUCLEOTIDE SEQUENCE [LARGE SCALE GENOMIC DNA]</scope>
    <source>
        <strain evidence="2 3">ToBE</strain>
    </source>
</reference>
<dbReference type="PANTHER" id="PTHR43667:SF2">
    <property type="entry name" value="FATTY ACID C-METHYL TRANSFERASE"/>
    <property type="match status" value="1"/>
</dbReference>
<organism evidence="2 3">
    <name type="scientific">Thermanaeromonas toyohensis ToBE</name>
    <dbReference type="NCBI Taxonomy" id="698762"/>
    <lineage>
        <taxon>Bacteria</taxon>
        <taxon>Bacillati</taxon>
        <taxon>Bacillota</taxon>
        <taxon>Clostridia</taxon>
        <taxon>Neomoorellales</taxon>
        <taxon>Neomoorellaceae</taxon>
        <taxon>Thermanaeromonas</taxon>
    </lineage>
</organism>
<dbReference type="CDD" id="cd02440">
    <property type="entry name" value="AdoMet_MTases"/>
    <property type="match status" value="1"/>
</dbReference>
<dbReference type="Pfam" id="PF13649">
    <property type="entry name" value="Methyltransf_25"/>
    <property type="match status" value="1"/>
</dbReference>
<dbReference type="PANTHER" id="PTHR43667">
    <property type="entry name" value="CYCLOPROPANE-FATTY-ACYL-PHOSPHOLIPID SYNTHASE"/>
    <property type="match status" value="1"/>
</dbReference>
<dbReference type="GO" id="GO:0008168">
    <property type="term" value="F:methyltransferase activity"/>
    <property type="evidence" value="ECO:0007669"/>
    <property type="project" value="UniProtKB-KW"/>
</dbReference>
<dbReference type="EMBL" id="LT838272">
    <property type="protein sequence ID" value="SMB90200.1"/>
    <property type="molecule type" value="Genomic_DNA"/>
</dbReference>